<dbReference type="Proteomes" id="UP000473470">
    <property type="component" value="Unassembled WGS sequence"/>
</dbReference>
<dbReference type="RefSeq" id="WP_124480946.1">
    <property type="nucleotide sequence ID" value="NZ_CABVPM010000154.1"/>
</dbReference>
<dbReference type="EMBL" id="VZOK01000122">
    <property type="protein sequence ID" value="KAB0631393.1"/>
    <property type="molecule type" value="Genomic_DNA"/>
</dbReference>
<reference evidence="1 2" key="1">
    <citation type="submission" date="2019-09" db="EMBL/GenBank/DDBJ databases">
        <title>Draft genome sequences of 48 bacterial type strains from the CCUG.</title>
        <authorList>
            <person name="Tunovic T."/>
            <person name="Pineiro-Iglesias B."/>
            <person name="Unosson C."/>
            <person name="Inganas E."/>
            <person name="Ohlen M."/>
            <person name="Cardew S."/>
            <person name="Jensie-Markopoulos S."/>
            <person name="Salva-Serra F."/>
            <person name="Jaen-Luchoro D."/>
            <person name="Karlsson R."/>
            <person name="Svensson-Stadler L."/>
            <person name="Chun J."/>
            <person name="Moore E."/>
        </authorList>
    </citation>
    <scope>NUCLEOTIDE SEQUENCE [LARGE SCALE GENOMIC DNA]</scope>
    <source>
        <strain evidence="1 2">CCUG 65686</strain>
    </source>
</reference>
<organism evidence="1 2">
    <name type="scientific">Burkholderia stagnalis</name>
    <dbReference type="NCBI Taxonomy" id="1503054"/>
    <lineage>
        <taxon>Bacteria</taxon>
        <taxon>Pseudomonadati</taxon>
        <taxon>Pseudomonadota</taxon>
        <taxon>Betaproteobacteria</taxon>
        <taxon>Burkholderiales</taxon>
        <taxon>Burkholderiaceae</taxon>
        <taxon>Burkholderia</taxon>
        <taxon>Burkholderia cepacia complex</taxon>
    </lineage>
</organism>
<gene>
    <name evidence="1" type="ORF">F7R25_36110</name>
</gene>
<sequence length="62" mass="6720">MGTKPGEKKAESMTIHATFAAALYQIEKFGEAERLATIFTALGLVGLARAAHQARPFFPRLS</sequence>
<evidence type="ECO:0000313" key="2">
    <source>
        <dbReference type="Proteomes" id="UP000473470"/>
    </source>
</evidence>
<accession>A0A6L3MK13</accession>
<comment type="caution">
    <text evidence="1">The sequence shown here is derived from an EMBL/GenBank/DDBJ whole genome shotgun (WGS) entry which is preliminary data.</text>
</comment>
<proteinExistence type="predicted"/>
<name>A0A6L3MK13_9BURK</name>
<protein>
    <submittedName>
        <fullName evidence="1">Uncharacterized protein</fullName>
    </submittedName>
</protein>
<evidence type="ECO:0000313" key="1">
    <source>
        <dbReference type="EMBL" id="KAB0631393.1"/>
    </source>
</evidence>
<dbReference type="AlphaFoldDB" id="A0A6L3MK13"/>